<organism evidence="1 2">
    <name type="scientific">Octopus vulgaris</name>
    <name type="common">Common octopus</name>
    <dbReference type="NCBI Taxonomy" id="6645"/>
    <lineage>
        <taxon>Eukaryota</taxon>
        <taxon>Metazoa</taxon>
        <taxon>Spiralia</taxon>
        <taxon>Lophotrochozoa</taxon>
        <taxon>Mollusca</taxon>
        <taxon>Cephalopoda</taxon>
        <taxon>Coleoidea</taxon>
        <taxon>Octopodiformes</taxon>
        <taxon>Octopoda</taxon>
        <taxon>Incirrata</taxon>
        <taxon>Octopodidae</taxon>
        <taxon>Octopus</taxon>
    </lineage>
</organism>
<sequence>MECNSDWKSWKFKVIAVGAAETYSVKYSVKYSLSVNIYLDAKVYLEKANIQNVAAVVVVQMQALDNFRTFSQMKLLISSIASEPL</sequence>
<name>A0AA36BC80_OCTVU</name>
<dbReference type="EMBL" id="OX597825">
    <property type="protein sequence ID" value="CAI9730916.1"/>
    <property type="molecule type" value="Genomic_DNA"/>
</dbReference>
<proteinExistence type="predicted"/>
<evidence type="ECO:0000313" key="2">
    <source>
        <dbReference type="Proteomes" id="UP001162480"/>
    </source>
</evidence>
<dbReference type="Proteomes" id="UP001162480">
    <property type="component" value="Chromosome 12"/>
</dbReference>
<accession>A0AA36BC80</accession>
<reference evidence="1" key="1">
    <citation type="submission" date="2023-08" db="EMBL/GenBank/DDBJ databases">
        <authorList>
            <person name="Alioto T."/>
            <person name="Alioto T."/>
            <person name="Gomez Garrido J."/>
        </authorList>
    </citation>
    <scope>NUCLEOTIDE SEQUENCE</scope>
</reference>
<evidence type="ECO:0000313" key="1">
    <source>
        <dbReference type="EMBL" id="CAI9730916.1"/>
    </source>
</evidence>
<keyword evidence="2" id="KW-1185">Reference proteome</keyword>
<dbReference type="AlphaFoldDB" id="A0AA36BC80"/>
<protein>
    <submittedName>
        <fullName evidence="1">Uncharacterized protein</fullName>
    </submittedName>
</protein>
<gene>
    <name evidence="1" type="ORF">OCTVUL_1B025922</name>
</gene>